<name>A0A317ZCN6_STAPS</name>
<protein>
    <submittedName>
        <fullName evidence="1">Nif3-like dinuclear metal center hexameric protein</fullName>
    </submittedName>
</protein>
<dbReference type="EMBL" id="QEIV01000097">
    <property type="protein sequence ID" value="PWZ99668.1"/>
    <property type="molecule type" value="Genomic_DNA"/>
</dbReference>
<sequence>STDNHFLLDRQTTMYYKVQVFIPKENAQAFKDTLADHGMATEGNYEYCFFNSEGEGQFKPVGEANPHIGQIGDIETVNELKIEFMIPGSQMTCVQKIIEANHP</sequence>
<dbReference type="Proteomes" id="UP000246351">
    <property type="component" value="Unassembled WGS sequence"/>
</dbReference>
<dbReference type="AlphaFoldDB" id="A0A317ZCN6"/>
<feature type="non-terminal residue" evidence="1">
    <location>
        <position position="1"/>
    </location>
</feature>
<dbReference type="SUPFAM" id="SSF102705">
    <property type="entry name" value="NIF3 (NGG1p interacting factor 3)-like"/>
    <property type="match status" value="1"/>
</dbReference>
<evidence type="ECO:0000313" key="2">
    <source>
        <dbReference type="Proteomes" id="UP000246351"/>
    </source>
</evidence>
<comment type="caution">
    <text evidence="1">The sequence shown here is derived from an EMBL/GenBank/DDBJ whole genome shotgun (WGS) entry which is preliminary data.</text>
</comment>
<organism evidence="1 2">
    <name type="scientific">Staphylococcus pseudintermedius</name>
    <dbReference type="NCBI Taxonomy" id="283734"/>
    <lineage>
        <taxon>Bacteria</taxon>
        <taxon>Bacillati</taxon>
        <taxon>Bacillota</taxon>
        <taxon>Bacilli</taxon>
        <taxon>Bacillales</taxon>
        <taxon>Staphylococcaceae</taxon>
        <taxon>Staphylococcus</taxon>
        <taxon>Staphylococcus intermedius group</taxon>
    </lineage>
</organism>
<gene>
    <name evidence="1" type="ORF">DD924_01435</name>
</gene>
<dbReference type="PANTHER" id="PTHR41774">
    <property type="match status" value="1"/>
</dbReference>
<dbReference type="PANTHER" id="PTHR41774:SF1">
    <property type="entry name" value="NGG1P INTERACTING FACTOR NIF3"/>
    <property type="match status" value="1"/>
</dbReference>
<proteinExistence type="predicted"/>
<evidence type="ECO:0000313" key="1">
    <source>
        <dbReference type="EMBL" id="PWZ99668.1"/>
    </source>
</evidence>
<feature type="non-terminal residue" evidence="1">
    <location>
        <position position="103"/>
    </location>
</feature>
<reference evidence="1 2" key="1">
    <citation type="journal article" date="2018" name="Vet. Microbiol.">
        <title>Clonal diversity and geographic distribution of methicillin-resistant Staphylococcus pseudintermedius from Australian animals: Discovery of novel sequence types.</title>
        <authorList>
            <person name="Worthing K.A."/>
            <person name="Abraham S."/>
            <person name="Coombs G.W."/>
            <person name="Pang S."/>
            <person name="Saputra S."/>
            <person name="Jordan D."/>
            <person name="Trott D.J."/>
            <person name="Norris J.M."/>
        </authorList>
    </citation>
    <scope>NUCLEOTIDE SEQUENCE [LARGE SCALE GENOMIC DNA]</scope>
    <source>
        <strain evidence="1 2">ST71 3</strain>
    </source>
</reference>
<dbReference type="Gene3D" id="3.30.70.120">
    <property type="match status" value="1"/>
</dbReference>
<dbReference type="InterPro" id="IPR015867">
    <property type="entry name" value="N-reg_PII/ATP_PRibTrfase_C"/>
</dbReference>
<dbReference type="InterPro" id="IPR036069">
    <property type="entry name" value="DUF34/NIF3_sf"/>
</dbReference>
<accession>A0A317ZCN6</accession>